<organism evidence="1 2">
    <name type="scientific">Eumeta variegata</name>
    <name type="common">Bagworm moth</name>
    <name type="synonym">Eumeta japonica</name>
    <dbReference type="NCBI Taxonomy" id="151549"/>
    <lineage>
        <taxon>Eukaryota</taxon>
        <taxon>Metazoa</taxon>
        <taxon>Ecdysozoa</taxon>
        <taxon>Arthropoda</taxon>
        <taxon>Hexapoda</taxon>
        <taxon>Insecta</taxon>
        <taxon>Pterygota</taxon>
        <taxon>Neoptera</taxon>
        <taxon>Endopterygota</taxon>
        <taxon>Lepidoptera</taxon>
        <taxon>Glossata</taxon>
        <taxon>Ditrysia</taxon>
        <taxon>Tineoidea</taxon>
        <taxon>Psychidae</taxon>
        <taxon>Oiketicinae</taxon>
        <taxon>Eumeta</taxon>
    </lineage>
</organism>
<keyword evidence="2" id="KW-1185">Reference proteome</keyword>
<dbReference type="Proteomes" id="UP000299102">
    <property type="component" value="Unassembled WGS sequence"/>
</dbReference>
<protein>
    <submittedName>
        <fullName evidence="1">Uncharacterized protein</fullName>
    </submittedName>
</protein>
<dbReference type="AlphaFoldDB" id="A0A4C1TRX7"/>
<accession>A0A4C1TRX7</accession>
<proteinExistence type="predicted"/>
<evidence type="ECO:0000313" key="2">
    <source>
        <dbReference type="Proteomes" id="UP000299102"/>
    </source>
</evidence>
<reference evidence="1 2" key="1">
    <citation type="journal article" date="2019" name="Commun. Biol.">
        <title>The bagworm genome reveals a unique fibroin gene that provides high tensile strength.</title>
        <authorList>
            <person name="Kono N."/>
            <person name="Nakamura H."/>
            <person name="Ohtoshi R."/>
            <person name="Tomita M."/>
            <person name="Numata K."/>
            <person name="Arakawa K."/>
        </authorList>
    </citation>
    <scope>NUCLEOTIDE SEQUENCE [LARGE SCALE GENOMIC DNA]</scope>
</reference>
<sequence length="104" mass="10762">MRPLVYIKSGFLCEALEADVALVGALAGVRPVVDLEVLLAGEGGWALQALEGPALHCGASVRSTSATRRGTVAVALVAHISFIRPYGGVERRSCTYLSGCVCGC</sequence>
<name>A0A4C1TRX7_EUMVA</name>
<comment type="caution">
    <text evidence="1">The sequence shown here is derived from an EMBL/GenBank/DDBJ whole genome shotgun (WGS) entry which is preliminary data.</text>
</comment>
<dbReference type="EMBL" id="BGZK01000081">
    <property type="protein sequence ID" value="GBP16750.1"/>
    <property type="molecule type" value="Genomic_DNA"/>
</dbReference>
<evidence type="ECO:0000313" key="1">
    <source>
        <dbReference type="EMBL" id="GBP16750.1"/>
    </source>
</evidence>
<gene>
    <name evidence="1" type="ORF">EVAR_13364_1</name>
</gene>